<keyword evidence="3" id="KW-1185">Reference proteome</keyword>
<dbReference type="PROSITE" id="PS50096">
    <property type="entry name" value="IQ"/>
    <property type="match status" value="1"/>
</dbReference>
<proteinExistence type="predicted"/>
<feature type="compositionally biased region" description="Gly residues" evidence="1">
    <location>
        <begin position="720"/>
        <end position="729"/>
    </location>
</feature>
<feature type="compositionally biased region" description="Low complexity" evidence="1">
    <location>
        <begin position="700"/>
        <end position="719"/>
    </location>
</feature>
<reference evidence="2" key="1">
    <citation type="journal article" date="2021" name="Proc. Natl. Acad. Sci. U.S.A.">
        <title>Three genomes in the algal genus Volvox reveal the fate of a haploid sex-determining region after a transition to homothallism.</title>
        <authorList>
            <person name="Yamamoto K."/>
            <person name="Hamaji T."/>
            <person name="Kawai-Toyooka H."/>
            <person name="Matsuzaki R."/>
            <person name="Takahashi F."/>
            <person name="Nishimura Y."/>
            <person name="Kawachi M."/>
            <person name="Noguchi H."/>
            <person name="Minakuchi Y."/>
            <person name="Umen J.G."/>
            <person name="Toyoda A."/>
            <person name="Nozaki H."/>
        </authorList>
    </citation>
    <scope>NUCLEOTIDE SEQUENCE</scope>
    <source>
        <strain evidence="2">NIES-3780</strain>
    </source>
</reference>
<accession>A0A8J4BIT2</accession>
<comment type="caution">
    <text evidence="2">The sequence shown here is derived from an EMBL/GenBank/DDBJ whole genome shotgun (WGS) entry which is preliminary data.</text>
</comment>
<dbReference type="AlphaFoldDB" id="A0A8J4BIT2"/>
<protein>
    <submittedName>
        <fullName evidence="2">Uncharacterized protein</fullName>
    </submittedName>
</protein>
<dbReference type="Gene3D" id="1.20.5.190">
    <property type="match status" value="1"/>
</dbReference>
<dbReference type="SMART" id="SM00015">
    <property type="entry name" value="IQ"/>
    <property type="match status" value="1"/>
</dbReference>
<dbReference type="EMBL" id="BNCO01000052">
    <property type="protein sequence ID" value="GIL62541.1"/>
    <property type="molecule type" value="Genomic_DNA"/>
</dbReference>
<organism evidence="2 3">
    <name type="scientific">Volvox africanus</name>
    <dbReference type="NCBI Taxonomy" id="51714"/>
    <lineage>
        <taxon>Eukaryota</taxon>
        <taxon>Viridiplantae</taxon>
        <taxon>Chlorophyta</taxon>
        <taxon>core chlorophytes</taxon>
        <taxon>Chlorophyceae</taxon>
        <taxon>CS clade</taxon>
        <taxon>Chlamydomonadales</taxon>
        <taxon>Volvocaceae</taxon>
        <taxon>Volvox</taxon>
    </lineage>
</organism>
<feature type="compositionally biased region" description="Pro residues" evidence="1">
    <location>
        <begin position="40"/>
        <end position="51"/>
    </location>
</feature>
<sequence length="877" mass="94376">MGLFSRNKGPRQQQPQQQQPPREKSPPPRPAPVTLYEPLPTAPQPRPPTVHPPSSLNTNFPQPEPSPAQYQQRIFQQTYQILQQRDQQQDSPSFQGGINPQGGFPPAAAAGPYTYPDAVGSVPASGTATLANDGAAKSTGLLRQAVRAAAREGKPLTLNFVGQMQPAMTNNPYGISMPHQHPYGAPQLPPQGYFGQLPPQGYGVPPGGWQPGTGQDPYDTIRIPALPDMRNMPAELQDFRDQCATGVRQAVAMITAMEHQLWWERSRRQQAEEDCKVLLAAVQMERGMGEALLGAEEQRRAAAADTAGKLTLAADELPQASEAATTIQKHVRGHLARKEFETHLRDILRGVDPSLDPAALPTAAQSHISNVNATRLPHRPDHLGLRTLLGAVADGPSNITIPPEQADAAAYYRRQVGLIGKRLAAHRDAGQPHLDDTSGDPLHRDVKELLSGSYPASSAQVIAALVRRCRELQAALLEAVGDLQQAHLTIQGLKDANARVAELSSVRADLEASRHDNIRLVAMVAKLRTALGLHAAGSSGGGARENPYVAAWYRKAYADREWQRVPPGGPGGVALLDGPDTAVETWDDLRASVPEPVLVPRIAVPGTNYRDLMTLKQDLIRTASQGPPDPLYSMSVPDSSAFMYERDTPLVPMQSAAPLIRESMPPDIYLGLNHPNVQRQQSPRLSAPVGSGTTRVVLQSESQQQLQHEGPRVGSRAGSFGDGGGGGGFETKAISSSGWSGGGGAGSVDPSLRYNKNTPVVPVYSVLPLIREDEFIRRSTSPPRDALLPPATPPPLQQQLQQQQQYLPTAAFTATPTVSRQPSYTVLPTNMPYIRDRIPAAPTSMSPPPHQLIPPDVVAGAAAAMTPPHLHRQQQGQ</sequence>
<feature type="compositionally biased region" description="Low complexity" evidence="1">
    <location>
        <begin position="101"/>
        <end position="110"/>
    </location>
</feature>
<feature type="region of interest" description="Disordered" evidence="1">
    <location>
        <begin position="1"/>
        <end position="69"/>
    </location>
</feature>
<dbReference type="Pfam" id="PF00612">
    <property type="entry name" value="IQ"/>
    <property type="match status" value="1"/>
</dbReference>
<feature type="compositionally biased region" description="Low complexity" evidence="1">
    <location>
        <begin position="10"/>
        <end position="20"/>
    </location>
</feature>
<gene>
    <name evidence="2" type="ORF">Vafri_16633</name>
</gene>
<feature type="region of interest" description="Disordered" evidence="1">
    <location>
        <begin position="735"/>
        <end position="754"/>
    </location>
</feature>
<feature type="region of interest" description="Disordered" evidence="1">
    <location>
        <begin position="700"/>
        <end position="729"/>
    </location>
</feature>
<evidence type="ECO:0000256" key="1">
    <source>
        <dbReference type="SAM" id="MobiDB-lite"/>
    </source>
</evidence>
<evidence type="ECO:0000313" key="3">
    <source>
        <dbReference type="Proteomes" id="UP000747399"/>
    </source>
</evidence>
<dbReference type="InterPro" id="IPR000048">
    <property type="entry name" value="IQ_motif_EF-hand-BS"/>
</dbReference>
<evidence type="ECO:0000313" key="2">
    <source>
        <dbReference type="EMBL" id="GIL62541.1"/>
    </source>
</evidence>
<name>A0A8J4BIT2_9CHLO</name>
<feature type="region of interest" description="Disordered" evidence="1">
    <location>
        <begin position="82"/>
        <end position="110"/>
    </location>
</feature>
<dbReference type="Proteomes" id="UP000747399">
    <property type="component" value="Unassembled WGS sequence"/>
</dbReference>